<evidence type="ECO:0000256" key="4">
    <source>
        <dbReference type="ARBA" id="ARBA00022679"/>
    </source>
</evidence>
<sequence length="277" mass="29062">MNFQNVDIKKIKEIREHTLSCAPLIHCITNPISINDCANTVLLTGAKPIMAEHPDEVAGITAIAGALAVNLGNITDARMKSIIIASQAAADKGIPVIIDMVGITCSTLRLNYAHNYLERFRPSIIKGNLAEIKALCNEAFECIGIDAVGDEDVTDSDCSIVCSLAAARHCVVMATGKTDIISDGINVWLIKNGSPKLPLITGTGCMLNVLTASFLPSAAPSDAAVTACIMLGVCGEIAERTAGSLLGSYHIALLDSLSSVTDSDLAQSARVIRSTAR</sequence>
<dbReference type="UniPathway" id="UPA00060">
    <property type="reaction ID" value="UER00139"/>
</dbReference>
<dbReference type="GO" id="GO:0009229">
    <property type="term" value="P:thiamine diphosphate biosynthetic process"/>
    <property type="evidence" value="ECO:0007669"/>
    <property type="project" value="UniProtKB-UniRule"/>
</dbReference>
<dbReference type="InterPro" id="IPR029056">
    <property type="entry name" value="Ribokinase-like"/>
</dbReference>
<comment type="function">
    <text evidence="11">Catalyzes the phosphorylation of the hydroxyl group of 4-methyl-5-beta-hydroxyethylthiazole (THZ).</text>
</comment>
<keyword evidence="8 11" id="KW-0067">ATP-binding</keyword>
<dbReference type="STRING" id="483218.BACPEC_00164"/>
<dbReference type="GO" id="GO:0009228">
    <property type="term" value="P:thiamine biosynthetic process"/>
    <property type="evidence" value="ECO:0007669"/>
    <property type="project" value="UniProtKB-KW"/>
</dbReference>
<evidence type="ECO:0000256" key="11">
    <source>
        <dbReference type="HAMAP-Rule" id="MF_00228"/>
    </source>
</evidence>
<dbReference type="GO" id="GO:0005524">
    <property type="term" value="F:ATP binding"/>
    <property type="evidence" value="ECO:0007669"/>
    <property type="project" value="UniProtKB-UniRule"/>
</dbReference>
<evidence type="ECO:0000256" key="7">
    <source>
        <dbReference type="ARBA" id="ARBA00022777"/>
    </source>
</evidence>
<dbReference type="GO" id="GO:0000287">
    <property type="term" value="F:magnesium ion binding"/>
    <property type="evidence" value="ECO:0007669"/>
    <property type="project" value="UniProtKB-UniRule"/>
</dbReference>
<dbReference type="Gene3D" id="3.40.1190.20">
    <property type="match status" value="1"/>
</dbReference>
<evidence type="ECO:0000256" key="2">
    <source>
        <dbReference type="ARBA" id="ARBA00001946"/>
    </source>
</evidence>
<evidence type="ECO:0000256" key="1">
    <source>
        <dbReference type="ARBA" id="ARBA00001771"/>
    </source>
</evidence>
<dbReference type="eggNOG" id="COG2145">
    <property type="taxonomic scope" value="Bacteria"/>
</dbReference>
<keyword evidence="4 11" id="KW-0808">Transferase</keyword>
<dbReference type="InterPro" id="IPR000417">
    <property type="entry name" value="Hyethyz_kinase"/>
</dbReference>
<keyword evidence="7 11" id="KW-0418">Kinase</keyword>
<reference evidence="12 13" key="2">
    <citation type="submission" date="2008-11" db="EMBL/GenBank/DDBJ databases">
        <authorList>
            <person name="Fulton L."/>
            <person name="Clifton S."/>
            <person name="Fulton B."/>
            <person name="Xu J."/>
            <person name="Minx P."/>
            <person name="Pepin K.H."/>
            <person name="Johnson M."/>
            <person name="Bhonagiri V."/>
            <person name="Nash W.E."/>
            <person name="Mardis E.R."/>
            <person name="Wilson R.K."/>
        </authorList>
    </citation>
    <scope>NUCLEOTIDE SEQUENCE [LARGE SCALE GENOMIC DNA]</scope>
    <source>
        <strain evidence="12 13">ATCC 43243</strain>
    </source>
</reference>
<dbReference type="Proteomes" id="UP000003136">
    <property type="component" value="Unassembled WGS sequence"/>
</dbReference>
<dbReference type="AlphaFoldDB" id="B7ANB1"/>
<evidence type="ECO:0000256" key="8">
    <source>
        <dbReference type="ARBA" id="ARBA00022840"/>
    </source>
</evidence>
<comment type="similarity">
    <text evidence="11">Belongs to the Thz kinase family.</text>
</comment>
<feature type="binding site" evidence="11">
    <location>
        <position position="202"/>
    </location>
    <ligand>
        <name>substrate</name>
    </ligand>
</feature>
<gene>
    <name evidence="11" type="primary">thiM</name>
    <name evidence="12" type="ORF">BACPEC_00164</name>
</gene>
<evidence type="ECO:0000256" key="10">
    <source>
        <dbReference type="ARBA" id="ARBA00022977"/>
    </source>
</evidence>
<protein>
    <recommendedName>
        <fullName evidence="11">Hydroxyethylthiazole kinase</fullName>
        <ecNumber evidence="11">2.7.1.50</ecNumber>
    </recommendedName>
    <alternativeName>
        <fullName evidence="11">4-methyl-5-beta-hydroxyethylthiazole kinase</fullName>
        <shortName evidence="11">TH kinase</shortName>
        <shortName evidence="11">Thz kinase</shortName>
    </alternativeName>
</protein>
<dbReference type="Pfam" id="PF02110">
    <property type="entry name" value="HK"/>
    <property type="match status" value="1"/>
</dbReference>
<name>B7ANB1_9FIRM</name>
<keyword evidence="10 11" id="KW-0784">Thiamine biosynthesis</keyword>
<keyword evidence="6 11" id="KW-0547">Nucleotide-binding</keyword>
<comment type="catalytic activity">
    <reaction evidence="1 11">
        <text>5-(2-hydroxyethyl)-4-methylthiazole + ATP = 4-methyl-5-(2-phosphooxyethyl)-thiazole + ADP + H(+)</text>
        <dbReference type="Rhea" id="RHEA:24212"/>
        <dbReference type="ChEBI" id="CHEBI:15378"/>
        <dbReference type="ChEBI" id="CHEBI:17957"/>
        <dbReference type="ChEBI" id="CHEBI:30616"/>
        <dbReference type="ChEBI" id="CHEBI:58296"/>
        <dbReference type="ChEBI" id="CHEBI:456216"/>
        <dbReference type="EC" id="2.7.1.50"/>
    </reaction>
</comment>
<dbReference type="NCBIfam" id="NF006830">
    <property type="entry name" value="PRK09355.1"/>
    <property type="match status" value="1"/>
</dbReference>
<dbReference type="PIRSF" id="PIRSF000513">
    <property type="entry name" value="Thz_kinase"/>
    <property type="match status" value="1"/>
</dbReference>
<keyword evidence="5 11" id="KW-0479">Metal-binding</keyword>
<proteinExistence type="inferred from homology"/>
<comment type="pathway">
    <text evidence="3 11">Cofactor biosynthesis; thiamine diphosphate biosynthesis; 4-methyl-5-(2-phosphoethyl)-thiazole from 5-(2-hydroxyethyl)-4-methylthiazole: step 1/1.</text>
</comment>
<dbReference type="HOGENOM" id="CLU_019943_0_0_9"/>
<accession>B7ANB1</accession>
<dbReference type="GO" id="GO:0004417">
    <property type="term" value="F:hydroxyethylthiazole kinase activity"/>
    <property type="evidence" value="ECO:0007669"/>
    <property type="project" value="UniProtKB-UniRule"/>
</dbReference>
<feature type="binding site" evidence="11">
    <location>
        <position position="175"/>
    </location>
    <ligand>
        <name>ATP</name>
        <dbReference type="ChEBI" id="CHEBI:30616"/>
    </ligand>
</feature>
<evidence type="ECO:0000313" key="13">
    <source>
        <dbReference type="Proteomes" id="UP000003136"/>
    </source>
</evidence>
<evidence type="ECO:0000256" key="6">
    <source>
        <dbReference type="ARBA" id="ARBA00022741"/>
    </source>
</evidence>
<evidence type="ECO:0000313" key="12">
    <source>
        <dbReference type="EMBL" id="EEC58822.1"/>
    </source>
</evidence>
<dbReference type="EMBL" id="ABVQ01000031">
    <property type="protein sequence ID" value="EEC58822.1"/>
    <property type="molecule type" value="Genomic_DNA"/>
</dbReference>
<evidence type="ECO:0000256" key="9">
    <source>
        <dbReference type="ARBA" id="ARBA00022842"/>
    </source>
</evidence>
<keyword evidence="13" id="KW-1185">Reference proteome</keyword>
<dbReference type="EC" id="2.7.1.50" evidence="11"/>
<feature type="binding site" evidence="11">
    <location>
        <position position="126"/>
    </location>
    <ligand>
        <name>ATP</name>
        <dbReference type="ChEBI" id="CHEBI:30616"/>
    </ligand>
</feature>
<comment type="cofactor">
    <cofactor evidence="2 11">
        <name>Mg(2+)</name>
        <dbReference type="ChEBI" id="CHEBI:18420"/>
    </cofactor>
</comment>
<feature type="binding site" evidence="11">
    <location>
        <position position="50"/>
    </location>
    <ligand>
        <name>substrate</name>
    </ligand>
</feature>
<dbReference type="HAMAP" id="MF_00228">
    <property type="entry name" value="Thz_kinase"/>
    <property type="match status" value="1"/>
</dbReference>
<dbReference type="CDD" id="cd01170">
    <property type="entry name" value="THZ_kinase"/>
    <property type="match status" value="1"/>
</dbReference>
<reference evidence="12 13" key="1">
    <citation type="submission" date="2008-11" db="EMBL/GenBank/DDBJ databases">
        <title>Draft genome sequence of Bacteroides pectinophilus (ATCC 43243).</title>
        <authorList>
            <person name="Sudarsanam P."/>
            <person name="Ley R."/>
            <person name="Guruge J."/>
            <person name="Turnbaugh P.J."/>
            <person name="Mahowald M."/>
            <person name="Liep D."/>
            <person name="Gordon J."/>
        </authorList>
    </citation>
    <scope>NUCLEOTIDE SEQUENCE [LARGE SCALE GENOMIC DNA]</scope>
    <source>
        <strain evidence="12 13">ATCC 43243</strain>
    </source>
</reference>
<evidence type="ECO:0000256" key="5">
    <source>
        <dbReference type="ARBA" id="ARBA00022723"/>
    </source>
</evidence>
<dbReference type="PRINTS" id="PR01099">
    <property type="entry name" value="HYETHTZKNASE"/>
</dbReference>
<organism evidence="12 13">
    <name type="scientific">[Bacteroides] pectinophilus ATCC 43243</name>
    <dbReference type="NCBI Taxonomy" id="483218"/>
    <lineage>
        <taxon>Bacteria</taxon>
        <taxon>Bacillati</taxon>
        <taxon>Bacillota</taxon>
        <taxon>Clostridia</taxon>
        <taxon>Eubacteriales</taxon>
    </lineage>
</organism>
<evidence type="ECO:0000256" key="3">
    <source>
        <dbReference type="ARBA" id="ARBA00004868"/>
    </source>
</evidence>
<dbReference type="SUPFAM" id="SSF53613">
    <property type="entry name" value="Ribokinase-like"/>
    <property type="match status" value="1"/>
</dbReference>
<keyword evidence="9 11" id="KW-0460">Magnesium</keyword>